<evidence type="ECO:0000313" key="3">
    <source>
        <dbReference type="Proteomes" id="UP000247792"/>
    </source>
</evidence>
<dbReference type="EMBL" id="QJKB01000016">
    <property type="protein sequence ID" value="PXX37349.1"/>
    <property type="molecule type" value="Genomic_DNA"/>
</dbReference>
<evidence type="ECO:0000313" key="2">
    <source>
        <dbReference type="EMBL" id="PXX37349.1"/>
    </source>
</evidence>
<dbReference type="NCBIfam" id="NF040718">
    <property type="entry name" value="BcsP_of_Ic"/>
    <property type="match status" value="1"/>
</dbReference>
<keyword evidence="3" id="KW-1185">Reference proteome</keyword>
<evidence type="ECO:0008006" key="4">
    <source>
        <dbReference type="Google" id="ProtNLM"/>
    </source>
</evidence>
<feature type="region of interest" description="Disordered" evidence="1">
    <location>
        <begin position="44"/>
        <end position="108"/>
    </location>
</feature>
<reference evidence="2 3" key="1">
    <citation type="submission" date="2018-05" db="EMBL/GenBank/DDBJ databases">
        <title>Genomic Encyclopedia of Type Strains, Phase IV (KMG-IV): sequencing the most valuable type-strain genomes for metagenomic binning, comparative biology and taxonomic classification.</title>
        <authorList>
            <person name="Goeker M."/>
        </authorList>
    </citation>
    <scope>NUCLEOTIDE SEQUENCE [LARGE SCALE GENOMIC DNA]</scope>
    <source>
        <strain evidence="2 3">DSM 19792</strain>
    </source>
</reference>
<dbReference type="AlphaFoldDB" id="A0A318IPF2"/>
<name>A0A318IPF2_9BURK</name>
<dbReference type="Pfam" id="PF10945">
    <property type="entry name" value="CBP_BcsR"/>
    <property type="match status" value="1"/>
</dbReference>
<evidence type="ECO:0000256" key="1">
    <source>
        <dbReference type="SAM" id="MobiDB-lite"/>
    </source>
</evidence>
<accession>A0A318IPF2</accession>
<protein>
    <recommendedName>
        <fullName evidence="4">Cellulose biosynthesis protein BcsR</fullName>
    </recommendedName>
</protein>
<feature type="compositionally biased region" description="Low complexity" evidence="1">
    <location>
        <begin position="72"/>
        <end position="99"/>
    </location>
</feature>
<sequence>MDDDVKNLFQKFGQSTEAYREINRDADSEQAKLRWPLLRDVHLHSGPAPARAHHREEEPAVSARHTETPFRATAVKTPAPATTASRAAATKAAPSPVATDAHANSKPAAQLSLKQMLLQQAAVEEQEPEAEVTAPFLSRILPASPKQTTVQTTAQNTATRKEATVGGLFSGRSQAAPARQAEVPAHSAPVSVSVNTPAPLASARKPVNVNPVSAPAPVPTPAPASIFIHSIPAAHVAPANVAARHASEEVLTQRVAAKVSAKDQPVSAVFGRLAGKQEDARPVDTGSNSFFKKIFKP</sequence>
<feature type="compositionally biased region" description="Low complexity" evidence="1">
    <location>
        <begin position="147"/>
        <end position="158"/>
    </location>
</feature>
<gene>
    <name evidence="2" type="ORF">DFR42_11644</name>
</gene>
<feature type="compositionally biased region" description="Basic and acidic residues" evidence="1">
    <location>
        <begin position="54"/>
        <end position="68"/>
    </location>
</feature>
<dbReference type="Proteomes" id="UP000247792">
    <property type="component" value="Unassembled WGS sequence"/>
</dbReference>
<dbReference type="RefSeq" id="WP_110257999.1">
    <property type="nucleotide sequence ID" value="NZ_QJKB01000016.1"/>
</dbReference>
<dbReference type="OrthoDB" id="8812063at2"/>
<dbReference type="InterPro" id="IPR024487">
    <property type="entry name" value="CBP_BcsR"/>
</dbReference>
<proteinExistence type="predicted"/>
<organism evidence="2 3">
    <name type="scientific">Undibacterium pigrum</name>
    <dbReference type="NCBI Taxonomy" id="401470"/>
    <lineage>
        <taxon>Bacteria</taxon>
        <taxon>Pseudomonadati</taxon>
        <taxon>Pseudomonadota</taxon>
        <taxon>Betaproteobacteria</taxon>
        <taxon>Burkholderiales</taxon>
        <taxon>Oxalobacteraceae</taxon>
        <taxon>Undibacterium</taxon>
    </lineage>
</organism>
<feature type="region of interest" description="Disordered" evidence="1">
    <location>
        <begin position="143"/>
        <end position="162"/>
    </location>
</feature>
<comment type="caution">
    <text evidence="2">The sequence shown here is derived from an EMBL/GenBank/DDBJ whole genome shotgun (WGS) entry which is preliminary data.</text>
</comment>